<gene>
    <name evidence="2" type="ORF">I553_2409</name>
</gene>
<protein>
    <submittedName>
        <fullName evidence="2">FIST C domain protein</fullName>
    </submittedName>
</protein>
<accession>X8C9U5</accession>
<proteinExistence type="predicted"/>
<feature type="domain" description="FIST C-domain" evidence="1">
    <location>
        <begin position="2"/>
        <end position="71"/>
    </location>
</feature>
<dbReference type="PATRIC" id="fig|1299334.3.peg.3524"/>
<reference evidence="2" key="1">
    <citation type="submission" date="2014-01" db="EMBL/GenBank/DDBJ databases">
        <authorList>
            <person name="Brown-Elliot B."/>
            <person name="Wallace R."/>
            <person name="Lenaerts A."/>
            <person name="Ordway D."/>
            <person name="DeGroote M.A."/>
            <person name="Parker T."/>
            <person name="Sizemore C."/>
            <person name="Tallon L.J."/>
            <person name="Sadzewicz L.K."/>
            <person name="Sengamalay N."/>
            <person name="Fraser C.M."/>
            <person name="Hine E."/>
            <person name="Shefchek K.A."/>
            <person name="Das S.P."/>
            <person name="Tettelin H."/>
        </authorList>
    </citation>
    <scope>NUCLEOTIDE SEQUENCE [LARGE SCALE GENOMIC DNA]</scope>
    <source>
        <strain evidence="2">4042</strain>
    </source>
</reference>
<comment type="caution">
    <text evidence="2">The sequence shown here is derived from an EMBL/GenBank/DDBJ whole genome shotgun (WGS) entry which is preliminary data.</text>
</comment>
<evidence type="ECO:0000259" key="1">
    <source>
        <dbReference type="Pfam" id="PF10442"/>
    </source>
</evidence>
<name>X8C9U5_MYCXE</name>
<dbReference type="EMBL" id="JAOB01000033">
    <property type="protein sequence ID" value="EUA52223.1"/>
    <property type="molecule type" value="Genomic_DNA"/>
</dbReference>
<dbReference type="AlphaFoldDB" id="X8C9U5"/>
<evidence type="ECO:0000313" key="2">
    <source>
        <dbReference type="EMBL" id="EUA52223.1"/>
    </source>
</evidence>
<sequence>MIRGLVGADPSTGAIEIGQVIEVGATVQFQVRDPVSADKDLRLAVERALAELPGRPVGALLFTCNGRGRRMFGSPITTPQPFPSCWAAFRWPVSSPPGRSARSRPQRAARVYRVDGAVPGMRCRPIAIRLICPTGPRRAALALKRARRALPR</sequence>
<dbReference type="InterPro" id="IPR019494">
    <property type="entry name" value="FIST_C"/>
</dbReference>
<organism evidence="2">
    <name type="scientific">Mycobacterium xenopi 4042</name>
    <dbReference type="NCBI Taxonomy" id="1299334"/>
    <lineage>
        <taxon>Bacteria</taxon>
        <taxon>Bacillati</taxon>
        <taxon>Actinomycetota</taxon>
        <taxon>Actinomycetes</taxon>
        <taxon>Mycobacteriales</taxon>
        <taxon>Mycobacteriaceae</taxon>
        <taxon>Mycobacterium</taxon>
    </lineage>
</organism>
<dbReference type="Pfam" id="PF10442">
    <property type="entry name" value="FIST_C"/>
    <property type="match status" value="1"/>
</dbReference>